<dbReference type="InterPro" id="IPR029041">
    <property type="entry name" value="FAD-linked_oxidoreductase-like"/>
</dbReference>
<dbReference type="InterPro" id="IPR003171">
    <property type="entry name" value="Mehydrof_redctse-like"/>
</dbReference>
<dbReference type="OrthoDB" id="9812555at2"/>
<dbReference type="EMBL" id="CM001484">
    <property type="protein sequence ID" value="EIE99055.1"/>
    <property type="molecule type" value="Genomic_DNA"/>
</dbReference>
<evidence type="ECO:0000313" key="9">
    <source>
        <dbReference type="EMBL" id="EIE99055.1"/>
    </source>
</evidence>
<accession>I1D281</accession>
<comment type="catalytic activity">
    <reaction evidence="7">
        <text>(6S)-5-methyl-5,6,7,8-tetrahydrofolate + NAD(+) = (6R)-5,10-methylene-5,6,7,8-tetrahydrofolate + NADH + H(+)</text>
        <dbReference type="Rhea" id="RHEA:19821"/>
        <dbReference type="ChEBI" id="CHEBI:15378"/>
        <dbReference type="ChEBI" id="CHEBI:15636"/>
        <dbReference type="ChEBI" id="CHEBI:18608"/>
        <dbReference type="ChEBI" id="CHEBI:57540"/>
        <dbReference type="ChEBI" id="CHEBI:57945"/>
        <dbReference type="EC" id="1.5.1.54"/>
    </reaction>
    <physiologicalReaction direction="right-to-left" evidence="7">
        <dbReference type="Rhea" id="RHEA:19823"/>
    </physiologicalReaction>
</comment>
<dbReference type="Pfam" id="PF02219">
    <property type="entry name" value="MTHFR"/>
    <property type="match status" value="1"/>
</dbReference>
<reference evidence="9 10" key="1">
    <citation type="submission" date="2011-09" db="EMBL/GenBank/DDBJ databases">
        <authorList>
            <consortium name="US DOE Joint Genome Institute (JGI-PGF)"/>
            <person name="Lucas S."/>
            <person name="Han J."/>
            <person name="Lapidus A."/>
            <person name="Cheng J.-F."/>
            <person name="Goodwin L."/>
            <person name="Pitluck S."/>
            <person name="Peters L."/>
            <person name="Land M.L."/>
            <person name="Hauser L."/>
            <person name="Brambilla E."/>
            <person name="Klenk H.-P."/>
            <person name="Woyke T.J."/>
        </authorList>
    </citation>
    <scope>NUCLEOTIDE SEQUENCE [LARGE SCALE GENOMIC DNA]</scope>
    <source>
        <strain evidence="9 10">K62</strain>
    </source>
</reference>
<name>I1D281_9PSEU</name>
<dbReference type="GO" id="GO:0071949">
    <property type="term" value="F:FAD binding"/>
    <property type="evidence" value="ECO:0007669"/>
    <property type="project" value="TreeGrafter"/>
</dbReference>
<gene>
    <name evidence="9" type="ORF">SacglDRAFT_02154</name>
</gene>
<dbReference type="SUPFAM" id="SSF51730">
    <property type="entry name" value="FAD-linked oxidoreductase"/>
    <property type="match status" value="1"/>
</dbReference>
<comment type="similarity">
    <text evidence="3 8">Belongs to the methylenetetrahydrofolate reductase family.</text>
</comment>
<reference evidence="10" key="2">
    <citation type="submission" date="2012-01" db="EMBL/GenBank/DDBJ databases">
        <title>Noncontiguous Finished sequence of chromosome of Saccharomonospora glauca K62.</title>
        <authorList>
            <consortium name="US DOE Joint Genome Institute"/>
            <person name="Lucas S."/>
            <person name="Han J."/>
            <person name="Lapidus A."/>
            <person name="Cheng J.-F."/>
            <person name="Goodwin L."/>
            <person name="Pitluck S."/>
            <person name="Peters L."/>
            <person name="Mikhailova N."/>
            <person name="Held B."/>
            <person name="Detter J.C."/>
            <person name="Han C."/>
            <person name="Tapia R."/>
            <person name="Land M."/>
            <person name="Hauser L."/>
            <person name="Kyrpides N."/>
            <person name="Ivanova N."/>
            <person name="Pagani I."/>
            <person name="Brambilla E.-M."/>
            <person name="Klenk H.-P."/>
            <person name="Woyke T."/>
        </authorList>
    </citation>
    <scope>NUCLEOTIDE SEQUENCE [LARGE SCALE GENOMIC DNA]</scope>
    <source>
        <strain evidence="10">K62</strain>
    </source>
</reference>
<evidence type="ECO:0000256" key="2">
    <source>
        <dbReference type="ARBA" id="ARBA00004777"/>
    </source>
</evidence>
<dbReference type="PANTHER" id="PTHR45754">
    <property type="entry name" value="METHYLENETETRAHYDROFOLATE REDUCTASE"/>
    <property type="match status" value="1"/>
</dbReference>
<dbReference type="GO" id="GO:0035999">
    <property type="term" value="P:tetrahydrofolate interconversion"/>
    <property type="evidence" value="ECO:0007669"/>
    <property type="project" value="UniProtKB-UniPathway"/>
</dbReference>
<evidence type="ECO:0000256" key="6">
    <source>
        <dbReference type="ARBA" id="ARBA00023002"/>
    </source>
</evidence>
<dbReference type="UniPathway" id="UPA00193"/>
<protein>
    <recommendedName>
        <fullName evidence="8">Methylenetetrahydrofolate reductase</fullName>
    </recommendedName>
</protein>
<dbReference type="Gene3D" id="3.20.20.220">
    <property type="match status" value="1"/>
</dbReference>
<keyword evidence="4 8" id="KW-0285">Flavoprotein</keyword>
<evidence type="ECO:0000313" key="10">
    <source>
        <dbReference type="Proteomes" id="UP000005087"/>
    </source>
</evidence>
<dbReference type="GO" id="GO:0005829">
    <property type="term" value="C:cytosol"/>
    <property type="evidence" value="ECO:0007669"/>
    <property type="project" value="TreeGrafter"/>
</dbReference>
<evidence type="ECO:0000256" key="7">
    <source>
        <dbReference type="ARBA" id="ARBA00048628"/>
    </source>
</evidence>
<evidence type="ECO:0000256" key="5">
    <source>
        <dbReference type="ARBA" id="ARBA00022827"/>
    </source>
</evidence>
<organism evidence="9 10">
    <name type="scientific">Saccharomonospora glauca K62</name>
    <dbReference type="NCBI Taxonomy" id="928724"/>
    <lineage>
        <taxon>Bacteria</taxon>
        <taxon>Bacillati</taxon>
        <taxon>Actinomycetota</taxon>
        <taxon>Actinomycetes</taxon>
        <taxon>Pseudonocardiales</taxon>
        <taxon>Pseudonocardiaceae</taxon>
        <taxon>Saccharomonospora</taxon>
    </lineage>
</organism>
<proteinExistence type="inferred from homology"/>
<keyword evidence="10" id="KW-1185">Reference proteome</keyword>
<dbReference type="HOGENOM" id="CLU_081788_0_0_11"/>
<evidence type="ECO:0000256" key="3">
    <source>
        <dbReference type="ARBA" id="ARBA00006743"/>
    </source>
</evidence>
<dbReference type="PANTHER" id="PTHR45754:SF3">
    <property type="entry name" value="METHYLENETETRAHYDROFOLATE REDUCTASE (NADPH)"/>
    <property type="match status" value="1"/>
</dbReference>
<dbReference type="RefSeq" id="WP_005464336.1">
    <property type="nucleotide sequence ID" value="NZ_CM001484.1"/>
</dbReference>
<dbReference type="STRING" id="928724.SacglDRAFT_02154"/>
<dbReference type="GO" id="GO:0106312">
    <property type="term" value="F:methylenetetrahydrofolate reductase (NADH) activity"/>
    <property type="evidence" value="ECO:0007669"/>
    <property type="project" value="UniProtKB-EC"/>
</dbReference>
<dbReference type="AlphaFoldDB" id="I1D281"/>
<evidence type="ECO:0000256" key="1">
    <source>
        <dbReference type="ARBA" id="ARBA00001974"/>
    </source>
</evidence>
<evidence type="ECO:0000256" key="8">
    <source>
        <dbReference type="RuleBase" id="RU003862"/>
    </source>
</evidence>
<dbReference type="GO" id="GO:0009086">
    <property type="term" value="P:methionine biosynthetic process"/>
    <property type="evidence" value="ECO:0007669"/>
    <property type="project" value="TreeGrafter"/>
</dbReference>
<keyword evidence="5 8" id="KW-0274">FAD</keyword>
<sequence length="289" mass="31158">MGLHDRGRHRPAVPSGVLASRLDSTRYEVLPLPGVLDQTARLAEGTTVTVTASPSRGLDATVELCEKLAAQRLRAVAHLAARQVRDTPHLRDVLDRLAGAEVDEVFVIAGDARTPAGPFEDGLSLLRAIEESGRRPRRVGVPCYPEGHPLLSDDALWAALTAKQPHADYAVSQLCFDATVVCRFLRLARERGVTLPVYVGLAGVVDPAKLLRVGARIGVGDSLAFLRKNRAALAGFTRSAHHDPGRFLTALAERTTDGGCVPAGLHFYTFNRVTATVEWVDAARARRAE</sequence>
<comment type="pathway">
    <text evidence="2 8">One-carbon metabolism; tetrahydrofolate interconversion.</text>
</comment>
<keyword evidence="6 8" id="KW-0560">Oxidoreductase</keyword>
<dbReference type="Proteomes" id="UP000005087">
    <property type="component" value="Chromosome"/>
</dbReference>
<evidence type="ECO:0000256" key="4">
    <source>
        <dbReference type="ARBA" id="ARBA00022630"/>
    </source>
</evidence>
<dbReference type="eggNOG" id="COG0685">
    <property type="taxonomic scope" value="Bacteria"/>
</dbReference>
<comment type="cofactor">
    <cofactor evidence="1 8">
        <name>FAD</name>
        <dbReference type="ChEBI" id="CHEBI:57692"/>
    </cofactor>
</comment>